<sequence length="57" mass="6382">MLGDDICLIIAGNKTDLERERHVSLEEAETKGIVQGQENYGTKRPSEILVPQQSEKN</sequence>
<dbReference type="Proteomes" id="UP000324222">
    <property type="component" value="Unassembled WGS sequence"/>
</dbReference>
<gene>
    <name evidence="2" type="primary">RAB21_0</name>
    <name evidence="2" type="ORF">E2C01_056214</name>
</gene>
<evidence type="ECO:0000313" key="2">
    <source>
        <dbReference type="EMBL" id="MPC62131.1"/>
    </source>
</evidence>
<name>A0A5B7GPR4_PORTR</name>
<evidence type="ECO:0000313" key="3">
    <source>
        <dbReference type="Proteomes" id="UP000324222"/>
    </source>
</evidence>
<accession>A0A5B7GPR4</accession>
<keyword evidence="3" id="KW-1185">Reference proteome</keyword>
<dbReference type="AlphaFoldDB" id="A0A5B7GPR4"/>
<dbReference type="EMBL" id="VSRR010019324">
    <property type="protein sequence ID" value="MPC62131.1"/>
    <property type="molecule type" value="Genomic_DNA"/>
</dbReference>
<evidence type="ECO:0000256" key="1">
    <source>
        <dbReference type="SAM" id="MobiDB-lite"/>
    </source>
</evidence>
<feature type="region of interest" description="Disordered" evidence="1">
    <location>
        <begin position="29"/>
        <end position="57"/>
    </location>
</feature>
<proteinExistence type="predicted"/>
<protein>
    <submittedName>
        <fullName evidence="2">Ras-related protein Rab-21</fullName>
    </submittedName>
</protein>
<organism evidence="2 3">
    <name type="scientific">Portunus trituberculatus</name>
    <name type="common">Swimming crab</name>
    <name type="synonym">Neptunus trituberculatus</name>
    <dbReference type="NCBI Taxonomy" id="210409"/>
    <lineage>
        <taxon>Eukaryota</taxon>
        <taxon>Metazoa</taxon>
        <taxon>Ecdysozoa</taxon>
        <taxon>Arthropoda</taxon>
        <taxon>Crustacea</taxon>
        <taxon>Multicrustacea</taxon>
        <taxon>Malacostraca</taxon>
        <taxon>Eumalacostraca</taxon>
        <taxon>Eucarida</taxon>
        <taxon>Decapoda</taxon>
        <taxon>Pleocyemata</taxon>
        <taxon>Brachyura</taxon>
        <taxon>Eubrachyura</taxon>
        <taxon>Portunoidea</taxon>
        <taxon>Portunidae</taxon>
        <taxon>Portuninae</taxon>
        <taxon>Portunus</taxon>
    </lineage>
</organism>
<reference evidence="2 3" key="1">
    <citation type="submission" date="2019-05" db="EMBL/GenBank/DDBJ databases">
        <title>Another draft genome of Portunus trituberculatus and its Hox gene families provides insights of decapod evolution.</title>
        <authorList>
            <person name="Jeong J.-H."/>
            <person name="Song I."/>
            <person name="Kim S."/>
            <person name="Choi T."/>
            <person name="Kim D."/>
            <person name="Ryu S."/>
            <person name="Kim W."/>
        </authorList>
    </citation>
    <scope>NUCLEOTIDE SEQUENCE [LARGE SCALE GENOMIC DNA]</scope>
    <source>
        <tissue evidence="2">Muscle</tissue>
    </source>
</reference>
<comment type="caution">
    <text evidence="2">The sequence shown here is derived from an EMBL/GenBank/DDBJ whole genome shotgun (WGS) entry which is preliminary data.</text>
</comment>